<dbReference type="STRING" id="706570.PT85_01230"/>
<dbReference type="InterPro" id="IPR042529">
    <property type="entry name" value="IF_2B-like_C"/>
</dbReference>
<dbReference type="Gene3D" id="3.40.50.10470">
    <property type="entry name" value="Translation initiation factor eif-2b, domain 2"/>
    <property type="match status" value="1"/>
</dbReference>
<protein>
    <submittedName>
        <fullName evidence="3">Methylthioribose-1-phosphate isomerase</fullName>
    </submittedName>
</protein>
<dbReference type="InterPro" id="IPR000649">
    <property type="entry name" value="IF-2B-related"/>
</dbReference>
<dbReference type="InterPro" id="IPR005251">
    <property type="entry name" value="IF-M1Pi"/>
</dbReference>
<comment type="similarity">
    <text evidence="1">Belongs to the eIF-2B alpha/beta/delta subunits family. MtnA subfamily.</text>
</comment>
<dbReference type="NCBIfam" id="TIGR00512">
    <property type="entry name" value="salvage_mtnA"/>
    <property type="match status" value="1"/>
</dbReference>
<accession>A0A0B3BP22</accession>
<evidence type="ECO:0000256" key="2">
    <source>
        <dbReference type="ARBA" id="ARBA00023235"/>
    </source>
</evidence>
<dbReference type="OrthoDB" id="9803436at2"/>
<evidence type="ECO:0000313" key="3">
    <source>
        <dbReference type="EMBL" id="KHO66228.1"/>
    </source>
</evidence>
<comment type="caution">
    <text evidence="3">The sequence shown here is derived from an EMBL/GenBank/DDBJ whole genome shotgun (WGS) entry which is preliminary data.</text>
</comment>
<dbReference type="Proteomes" id="UP000030980">
    <property type="component" value="Unassembled WGS sequence"/>
</dbReference>
<dbReference type="InterPro" id="IPR037171">
    <property type="entry name" value="NagB/RpiA_transferase-like"/>
</dbReference>
<dbReference type="GO" id="GO:0019509">
    <property type="term" value="P:L-methionine salvage from methylthioadenosine"/>
    <property type="evidence" value="ECO:0007669"/>
    <property type="project" value="TreeGrafter"/>
</dbReference>
<dbReference type="GO" id="GO:0046523">
    <property type="term" value="F:S-methyl-5-thioribose-1-phosphate isomerase activity"/>
    <property type="evidence" value="ECO:0007669"/>
    <property type="project" value="TreeGrafter"/>
</dbReference>
<dbReference type="NCBIfam" id="TIGR00524">
    <property type="entry name" value="eIF-2B_rel"/>
    <property type="match status" value="1"/>
</dbReference>
<dbReference type="EMBL" id="JTAK01000001">
    <property type="protein sequence ID" value="KHO66228.1"/>
    <property type="molecule type" value="Genomic_DNA"/>
</dbReference>
<sequence>MRERLLAAERVKALEWREGLLHVLDQRLLPARETWLALDSAGAVAEAIRERAVCGASVVGIAAAYGLVLGLRARLAAGGDWQAALEADFQHLRDAQPGSAYLDWALTCLRNRLRRLAPGEDPQAALEAEAGSILASDREANLAIAQFGLELLRRHDEGVHAVLTHGNAGALASGGFGSALGVIRAGALDGLVEQVFVGEGRPWLQGSRLTAWELHGDGVPTTVCVDAAVGHVMKSERIGWLIVGAERIAANGDVAAAIGTYPLTVLAMHHGLRVMVAAPSACIDLGLEHGDDLSLEERAASEVLDPANGIGVLNPVLDVTPADLIDVIVTERGVIERPDAAKLAGLMCRKRLH</sequence>
<evidence type="ECO:0000313" key="4">
    <source>
        <dbReference type="Proteomes" id="UP000030980"/>
    </source>
</evidence>
<dbReference type="PANTHER" id="PTHR43475:SF1">
    <property type="entry name" value="METHYLTHIORIBOSE-1-PHOSPHATE ISOMERASE"/>
    <property type="match status" value="1"/>
</dbReference>
<dbReference type="NCBIfam" id="NF004326">
    <property type="entry name" value="PRK05720.1"/>
    <property type="match status" value="1"/>
</dbReference>
<dbReference type="RefSeq" id="WP_039605705.1">
    <property type="nucleotide sequence ID" value="NZ_FMUP01000007.1"/>
</dbReference>
<proteinExistence type="inferred from homology"/>
<dbReference type="AlphaFoldDB" id="A0A0B3BP22"/>
<dbReference type="SUPFAM" id="SSF100950">
    <property type="entry name" value="NagB/RpiA/CoA transferase-like"/>
    <property type="match status" value="1"/>
</dbReference>
<gene>
    <name evidence="3" type="ORF">PT85_01230</name>
</gene>
<keyword evidence="4" id="KW-1185">Reference proteome</keyword>
<dbReference type="InterPro" id="IPR011559">
    <property type="entry name" value="Initiation_fac_2B_a/b/d"/>
</dbReference>
<dbReference type="InterPro" id="IPR027363">
    <property type="entry name" value="M1Pi_N"/>
</dbReference>
<dbReference type="Gene3D" id="1.20.120.420">
    <property type="entry name" value="translation initiation factor eif-2b, domain 1"/>
    <property type="match status" value="1"/>
</dbReference>
<dbReference type="PANTHER" id="PTHR43475">
    <property type="entry name" value="METHYLTHIORIBOSE-1-PHOSPHATE ISOMERASE"/>
    <property type="match status" value="1"/>
</dbReference>
<evidence type="ECO:0000256" key="1">
    <source>
        <dbReference type="ARBA" id="ARBA00009117"/>
    </source>
</evidence>
<organism evidence="3 4">
    <name type="scientific">Pseudomonas flexibilis</name>
    <dbReference type="NCBI Taxonomy" id="706570"/>
    <lineage>
        <taxon>Bacteria</taxon>
        <taxon>Pseudomonadati</taxon>
        <taxon>Pseudomonadota</taxon>
        <taxon>Gammaproteobacteria</taxon>
        <taxon>Pseudomonadales</taxon>
        <taxon>Pseudomonadaceae</taxon>
        <taxon>Pseudomonas</taxon>
    </lineage>
</organism>
<keyword evidence="2 3" id="KW-0413">Isomerase</keyword>
<name>A0A0B3BP22_9PSED</name>
<dbReference type="Pfam" id="PF01008">
    <property type="entry name" value="IF-2B"/>
    <property type="match status" value="1"/>
</dbReference>
<reference evidence="3 4" key="1">
    <citation type="submission" date="2014-11" db="EMBL/GenBank/DDBJ databases">
        <title>Genome sequence of Pseudomonas tuomuerensis JCM 14085.</title>
        <authorList>
            <person name="Shin S.-K."/>
            <person name="Yi H."/>
        </authorList>
    </citation>
    <scope>NUCLEOTIDE SEQUENCE [LARGE SCALE GENOMIC DNA]</scope>
    <source>
        <strain evidence="3 4">JCM 14085</strain>
    </source>
</reference>